<accession>A0A2G5E8Y9</accession>
<protein>
    <recommendedName>
        <fullName evidence="1">C2 domain-containing protein</fullName>
    </recommendedName>
</protein>
<feature type="domain" description="C2" evidence="1">
    <location>
        <begin position="1"/>
        <end position="125"/>
    </location>
</feature>
<sequence>MGSSQNLSSFNCELRIIRAKNTEFISEGNLFIRYYLVTDNDKRIRLNSREISSTCDPCWNESIALECQGTADAMDKLKEQSIVFELRWRKTTLFSKFGGSKLLFRAEVAWKDVFNSAELSILKWVTSTKTSEYVPEGLKPPALQIEMKIQDTRTLHMPKRCHMRSTKWNECGCGNGACNGRDEDVFALAAALHVL</sequence>
<dbReference type="Proteomes" id="UP000230069">
    <property type="component" value="Unassembled WGS sequence"/>
</dbReference>
<name>A0A2G5E8Y9_AQUCA</name>
<reference evidence="2 3" key="1">
    <citation type="submission" date="2017-09" db="EMBL/GenBank/DDBJ databases">
        <title>WGS assembly of Aquilegia coerulea Goldsmith.</title>
        <authorList>
            <person name="Hodges S."/>
            <person name="Kramer E."/>
            <person name="Nordborg M."/>
            <person name="Tomkins J."/>
            <person name="Borevitz J."/>
            <person name="Derieg N."/>
            <person name="Yan J."/>
            <person name="Mihaltcheva S."/>
            <person name="Hayes R.D."/>
            <person name="Rokhsar D."/>
        </authorList>
    </citation>
    <scope>NUCLEOTIDE SEQUENCE [LARGE SCALE GENOMIC DNA]</scope>
    <source>
        <strain evidence="3">cv. Goldsmith</strain>
    </source>
</reference>
<evidence type="ECO:0000313" key="2">
    <source>
        <dbReference type="EMBL" id="PIA52214.1"/>
    </source>
</evidence>
<dbReference type="OrthoDB" id="687396at2759"/>
<dbReference type="InterPro" id="IPR035892">
    <property type="entry name" value="C2_domain_sf"/>
</dbReference>
<dbReference type="InterPro" id="IPR000008">
    <property type="entry name" value="C2_dom"/>
</dbReference>
<organism evidence="2 3">
    <name type="scientific">Aquilegia coerulea</name>
    <name type="common">Rocky mountain columbine</name>
    <dbReference type="NCBI Taxonomy" id="218851"/>
    <lineage>
        <taxon>Eukaryota</taxon>
        <taxon>Viridiplantae</taxon>
        <taxon>Streptophyta</taxon>
        <taxon>Embryophyta</taxon>
        <taxon>Tracheophyta</taxon>
        <taxon>Spermatophyta</taxon>
        <taxon>Magnoliopsida</taxon>
        <taxon>Ranunculales</taxon>
        <taxon>Ranunculaceae</taxon>
        <taxon>Thalictroideae</taxon>
        <taxon>Aquilegia</taxon>
    </lineage>
</organism>
<dbReference type="AlphaFoldDB" id="A0A2G5E8Y9"/>
<dbReference type="EMBL" id="KZ305027">
    <property type="protein sequence ID" value="PIA52214.1"/>
    <property type="molecule type" value="Genomic_DNA"/>
</dbReference>
<gene>
    <name evidence="2" type="ORF">AQUCO_01000233v1</name>
</gene>
<dbReference type="PANTHER" id="PTHR35503:SF2">
    <property type="entry name" value="OS04G0455700 PROTEIN"/>
    <property type="match status" value="1"/>
</dbReference>
<evidence type="ECO:0000313" key="3">
    <source>
        <dbReference type="Proteomes" id="UP000230069"/>
    </source>
</evidence>
<dbReference type="PANTHER" id="PTHR35503">
    <property type="entry name" value="OSJNBA0006M15.15 PROTEIN"/>
    <property type="match status" value="1"/>
</dbReference>
<evidence type="ECO:0000259" key="1">
    <source>
        <dbReference type="PROSITE" id="PS50004"/>
    </source>
</evidence>
<dbReference type="InParanoid" id="A0A2G5E8Y9"/>
<keyword evidence="3" id="KW-1185">Reference proteome</keyword>
<dbReference type="SUPFAM" id="SSF49562">
    <property type="entry name" value="C2 domain (Calcium/lipid-binding domain, CaLB)"/>
    <property type="match status" value="1"/>
</dbReference>
<proteinExistence type="predicted"/>
<dbReference type="PROSITE" id="PS50004">
    <property type="entry name" value="C2"/>
    <property type="match status" value="1"/>
</dbReference>
<dbReference type="FunCoup" id="A0A2G5E8Y9">
    <property type="interactions" value="2"/>
</dbReference>